<evidence type="ECO:0008006" key="4">
    <source>
        <dbReference type="Google" id="ProtNLM"/>
    </source>
</evidence>
<sequence>MSLLTQVLDPNRRCVDLSNQGGGLTAGVLESLQIFLRHNDHYVHLCISDNLLSSEAITVLCSIIRQHLYLTILEAQHCGLLDKDFRFYIGPAIMTMSQLTCVDLSRNWGLTDASAETLARILLETNVETLRLFGTSLTESGGRVIATAASNTTTLVTCALPFTVGTAVLEDIEMYTHRNRAHRARVNDASEEYKRLEVRPSRLPCPKSLNYTKANAVAFADDLPAVESKSRVSPLPSAIHFGPKVGYTEADQQWRARIHNGRKNALIQTETRLKQSESSSVPSLQACPSAVATASPKKVAWTESTQPTSLQTATPRDEATHNSFGEVTMWDWVDPVMRTTFHCLYLLDSQDQLAHNRVAAVVKASNMHRLTHSKPSRATGGTLHLPYL</sequence>
<feature type="compositionally biased region" description="Polar residues" evidence="1">
    <location>
        <begin position="302"/>
        <end position="314"/>
    </location>
</feature>
<comment type="caution">
    <text evidence="2">The sequence shown here is derived from an EMBL/GenBank/DDBJ whole genome shotgun (WGS) entry which is preliminary data.</text>
</comment>
<dbReference type="Gene3D" id="3.80.10.10">
    <property type="entry name" value="Ribonuclease Inhibitor"/>
    <property type="match status" value="1"/>
</dbReference>
<dbReference type="SUPFAM" id="SSF52047">
    <property type="entry name" value="RNI-like"/>
    <property type="match status" value="1"/>
</dbReference>
<protein>
    <recommendedName>
        <fullName evidence="4">Leucine-rich repeat protein</fullName>
    </recommendedName>
</protein>
<keyword evidence="3" id="KW-1185">Reference proteome</keyword>
<dbReference type="AlphaFoldDB" id="A0A640KTL2"/>
<evidence type="ECO:0000313" key="2">
    <source>
        <dbReference type="EMBL" id="GET90877.1"/>
    </source>
</evidence>
<dbReference type="InterPro" id="IPR032675">
    <property type="entry name" value="LRR_dom_sf"/>
</dbReference>
<dbReference type="VEuPathDB" id="TriTrypDB:LtaPh_3026900"/>
<evidence type="ECO:0000313" key="3">
    <source>
        <dbReference type="Proteomes" id="UP000419144"/>
    </source>
</evidence>
<evidence type="ECO:0000256" key="1">
    <source>
        <dbReference type="SAM" id="MobiDB-lite"/>
    </source>
</evidence>
<accession>A0A640KTL2</accession>
<dbReference type="Proteomes" id="UP000419144">
    <property type="component" value="Unassembled WGS sequence"/>
</dbReference>
<name>A0A640KTL2_LEITA</name>
<gene>
    <name evidence="2" type="ORF">LtaPh_3026900</name>
</gene>
<proteinExistence type="predicted"/>
<reference evidence="2" key="1">
    <citation type="submission" date="2019-11" db="EMBL/GenBank/DDBJ databases">
        <title>Leishmania tarentolae CDS.</title>
        <authorList>
            <person name="Goto Y."/>
            <person name="Yamagishi J."/>
        </authorList>
    </citation>
    <scope>NUCLEOTIDE SEQUENCE [LARGE SCALE GENOMIC DNA]</scope>
    <source>
        <strain evidence="2">Parrot Tar II</strain>
    </source>
</reference>
<dbReference type="OrthoDB" id="263254at2759"/>
<dbReference type="EMBL" id="BLBS01000043">
    <property type="protein sequence ID" value="GET90877.1"/>
    <property type="molecule type" value="Genomic_DNA"/>
</dbReference>
<organism evidence="2 3">
    <name type="scientific">Leishmania tarentolae</name>
    <name type="common">Sauroleishmania tarentolae</name>
    <dbReference type="NCBI Taxonomy" id="5689"/>
    <lineage>
        <taxon>Eukaryota</taxon>
        <taxon>Discoba</taxon>
        <taxon>Euglenozoa</taxon>
        <taxon>Kinetoplastea</taxon>
        <taxon>Metakinetoplastina</taxon>
        <taxon>Trypanosomatida</taxon>
        <taxon>Trypanosomatidae</taxon>
        <taxon>Leishmaniinae</taxon>
        <taxon>Leishmania</taxon>
        <taxon>lizard Leishmania</taxon>
    </lineage>
</organism>
<feature type="region of interest" description="Disordered" evidence="1">
    <location>
        <begin position="298"/>
        <end position="319"/>
    </location>
</feature>